<dbReference type="InParanoid" id="A0A3P7DYI9"/>
<dbReference type="AlphaFoldDB" id="A0A3P7DYI9"/>
<keyword evidence="1" id="KW-0732">Signal</keyword>
<dbReference type="InterPro" id="IPR036846">
    <property type="entry name" value="GM2-AP_sf"/>
</dbReference>
<proteinExistence type="predicted"/>
<dbReference type="SUPFAM" id="SSF63707">
    <property type="entry name" value="Ganglioside M2 (gm2) activator"/>
    <property type="match status" value="1"/>
</dbReference>
<dbReference type="OrthoDB" id="10441435at2759"/>
<accession>A0A3P7DYI9</accession>
<dbReference type="Proteomes" id="UP000270924">
    <property type="component" value="Unassembled WGS sequence"/>
</dbReference>
<evidence type="ECO:0000313" key="3">
    <source>
        <dbReference type="EMBL" id="VDM15241.1"/>
    </source>
</evidence>
<name>A0A3P7DYI9_WUCBA</name>
<evidence type="ECO:0000256" key="1">
    <source>
        <dbReference type="ARBA" id="ARBA00022729"/>
    </source>
</evidence>
<keyword evidence="2" id="KW-1133">Transmembrane helix</keyword>
<organism evidence="3 4">
    <name type="scientific">Wuchereria bancrofti</name>
    <dbReference type="NCBI Taxonomy" id="6293"/>
    <lineage>
        <taxon>Eukaryota</taxon>
        <taxon>Metazoa</taxon>
        <taxon>Ecdysozoa</taxon>
        <taxon>Nematoda</taxon>
        <taxon>Chromadorea</taxon>
        <taxon>Rhabditida</taxon>
        <taxon>Spirurina</taxon>
        <taxon>Spiruromorpha</taxon>
        <taxon>Filarioidea</taxon>
        <taxon>Onchocercidae</taxon>
        <taxon>Wuchereria</taxon>
    </lineage>
</organism>
<evidence type="ECO:0000256" key="2">
    <source>
        <dbReference type="SAM" id="Phobius"/>
    </source>
</evidence>
<feature type="transmembrane region" description="Helical" evidence="2">
    <location>
        <begin position="84"/>
        <end position="103"/>
    </location>
</feature>
<protein>
    <submittedName>
        <fullName evidence="3">Uncharacterized protein</fullName>
    </submittedName>
</protein>
<sequence>MRIGGIPDPTYPTLPCSEKVNSKINQCPCGRLENTCIFCDFCKQMRNQTTRHGSSQAQTIQKLIDNDCLCEAIPRLPKIIDANLAFINYKSLILITLILLLLIKSCSA</sequence>
<keyword evidence="2" id="KW-0472">Membrane</keyword>
<dbReference type="EMBL" id="UYWW01007411">
    <property type="protein sequence ID" value="VDM15241.1"/>
    <property type="molecule type" value="Genomic_DNA"/>
</dbReference>
<gene>
    <name evidence="3" type="ORF">WBA_LOCUS8627</name>
</gene>
<keyword evidence="4" id="KW-1185">Reference proteome</keyword>
<keyword evidence="2" id="KW-0812">Transmembrane</keyword>
<evidence type="ECO:0000313" key="4">
    <source>
        <dbReference type="Proteomes" id="UP000270924"/>
    </source>
</evidence>
<reference evidence="3 4" key="1">
    <citation type="submission" date="2018-11" db="EMBL/GenBank/DDBJ databases">
        <authorList>
            <consortium name="Pathogen Informatics"/>
        </authorList>
    </citation>
    <scope>NUCLEOTIDE SEQUENCE [LARGE SCALE GENOMIC DNA]</scope>
</reference>